<accession>A0ABV8E2P3</accession>
<dbReference type="SUPFAM" id="SSF52151">
    <property type="entry name" value="FabD/lysophospholipase-like"/>
    <property type="match status" value="1"/>
</dbReference>
<dbReference type="InterPro" id="IPR020807">
    <property type="entry name" value="PKS_DH"/>
</dbReference>
<dbReference type="Pfam" id="PF00698">
    <property type="entry name" value="Acyl_transf_1"/>
    <property type="match status" value="1"/>
</dbReference>
<dbReference type="InterPro" id="IPR016036">
    <property type="entry name" value="Malonyl_transacylase_ACP-bd"/>
</dbReference>
<dbReference type="GO" id="GO:0016746">
    <property type="term" value="F:acyltransferase activity"/>
    <property type="evidence" value="ECO:0007669"/>
    <property type="project" value="UniProtKB-KW"/>
</dbReference>
<feature type="active site" description="Proton acceptor; for dehydratase activity" evidence="3">
    <location>
        <position position="276"/>
    </location>
</feature>
<dbReference type="InterPro" id="IPR011032">
    <property type="entry name" value="GroES-like_sf"/>
</dbReference>
<dbReference type="InterPro" id="IPR036291">
    <property type="entry name" value="NAD(P)-bd_dom_sf"/>
</dbReference>
<dbReference type="InterPro" id="IPR049552">
    <property type="entry name" value="PKS_DH_N"/>
</dbReference>
<dbReference type="Pfam" id="PF21089">
    <property type="entry name" value="PKS_DH_N"/>
    <property type="match status" value="1"/>
</dbReference>
<dbReference type="Gene3D" id="3.40.366.10">
    <property type="entry name" value="Malonyl-Coenzyme A Acyl Carrier Protein, domain 2"/>
    <property type="match status" value="1"/>
</dbReference>
<evidence type="ECO:0000259" key="5">
    <source>
        <dbReference type="PROSITE" id="PS52019"/>
    </source>
</evidence>
<dbReference type="Pfam" id="PF14765">
    <property type="entry name" value="PS-DH"/>
    <property type="match status" value="1"/>
</dbReference>
<feature type="non-terminal residue" evidence="6">
    <location>
        <position position="1"/>
    </location>
</feature>
<feature type="non-terminal residue" evidence="6">
    <location>
        <position position="941"/>
    </location>
</feature>
<feature type="compositionally biased region" description="Basic and acidic residues" evidence="4">
    <location>
        <begin position="344"/>
        <end position="355"/>
    </location>
</feature>
<dbReference type="RefSeq" id="WP_378617397.1">
    <property type="nucleotide sequence ID" value="NZ_JBHSAX010000037.1"/>
</dbReference>
<name>A0ABV8E2P3_9NOCA</name>
<dbReference type="PANTHER" id="PTHR43775">
    <property type="entry name" value="FATTY ACID SYNTHASE"/>
    <property type="match status" value="1"/>
</dbReference>
<reference evidence="7" key="1">
    <citation type="journal article" date="2019" name="Int. J. Syst. Evol. Microbiol.">
        <title>The Global Catalogue of Microorganisms (GCM) 10K type strain sequencing project: providing services to taxonomists for standard genome sequencing and annotation.</title>
        <authorList>
            <consortium name="The Broad Institute Genomics Platform"/>
            <consortium name="The Broad Institute Genome Sequencing Center for Infectious Disease"/>
            <person name="Wu L."/>
            <person name="Ma J."/>
        </authorList>
    </citation>
    <scope>NUCLEOTIDE SEQUENCE [LARGE SCALE GENOMIC DNA]</scope>
    <source>
        <strain evidence="7">CGMCC 4.7330</strain>
    </source>
</reference>
<dbReference type="SUPFAM" id="SSF55048">
    <property type="entry name" value="Probable ACP-binding domain of malonyl-CoA ACP transacylase"/>
    <property type="match status" value="1"/>
</dbReference>
<sequence length="941" mass="97276">LEDGARVVALRSAALRSLSGSGTMLSVAAPVGERPGVSVAAVNAADSVVLSGTAEALQRVVDELGDDVRTRWLPVDYASHSPAMAALRDELAEVLAGVEPGPSRVPLYSTVTAGVLDTTAMDAAYWYENLRTTVDFHGAVTAARADGHATFVEVSPHPVLSPAIQDGVAVGSLRRDQPEREQLLTAAAELFVTGTAVDWNAANGWSAGERWIELPTYAFQRRRYWLESGPSGDASALGQGVVGHPLLGAAVGVAETGTVVLTGLISARTHPWVADHAVLGSILLPGTAFVDLAVCAADQVGYGRVEELVILTPLVLGAPDDPAVTELQVVVGSEQGSRGIDIYSRTRGDGADRPWTRHATGTLAPEPAGPGSSGLARPWPPGDAIPIENHYDRLAATGLGYGPAFRGLRGAWRHDGDIYAEVALPDAVADGGYGVHPALLDAALHAVGFTGIGTNTGTGDGLLPFSWTGVELHATAARALRVRLQRPDAEADTVTLTATDPLGAPVLTIEGLTLRPVTRDRLRPAARDLYTVAWTPHTVAWTPHTEHGTGSAPAGSWAVLGSAELRDELLAAGADASLYDAPDDRDPAAIVGRVLELVQSRLRAPDTESVPLVVVTGNAVDVEPGDPVRPAAAAVRGLLRSVQTEHPGRVVLIDRDATTPAAALLRALAAGQPEVAVRDGVLYTPRLVPETAAGLELPATTWRLTPGADGSLGSVSAEPVAAAAPGAGEVRVRVLAAGVNFRDVLIGLGLYPGAAVLGSEGAGVVEEVGAGVTGIGVGDRVMGLFVGGFGPSVVVDRRMVTGIPAGWSFAEAASVPVVFLTAWYGLWDLAQVRPGERLLIHAAAGGVGMAATQLARHWGLDVCATASPGKWAAVDVARIASSREPGFGERLGAVDVVLNSLTGELLDESLSMLGDGGRLVDMGKLDVRDPAEVAERYPGVR</sequence>
<dbReference type="InterPro" id="IPR049900">
    <property type="entry name" value="PKS_mFAS_DH"/>
</dbReference>
<gene>
    <name evidence="6" type="ORF">ACFO0B_31500</name>
</gene>
<proteinExistence type="predicted"/>
<dbReference type="Proteomes" id="UP001595696">
    <property type="component" value="Unassembled WGS sequence"/>
</dbReference>
<dbReference type="Gene3D" id="3.30.70.3290">
    <property type="match status" value="1"/>
</dbReference>
<dbReference type="InterPro" id="IPR014043">
    <property type="entry name" value="Acyl_transferase_dom"/>
</dbReference>
<keyword evidence="7" id="KW-1185">Reference proteome</keyword>
<dbReference type="SMART" id="SM00826">
    <property type="entry name" value="PKS_DH"/>
    <property type="match status" value="1"/>
</dbReference>
<evidence type="ECO:0000256" key="4">
    <source>
        <dbReference type="SAM" id="MobiDB-lite"/>
    </source>
</evidence>
<dbReference type="Pfam" id="PF22953">
    <property type="entry name" value="SpnB_Rossmann"/>
    <property type="match status" value="1"/>
</dbReference>
<dbReference type="SMART" id="SM00827">
    <property type="entry name" value="PKS_AT"/>
    <property type="match status" value="1"/>
</dbReference>
<dbReference type="InterPro" id="IPR013154">
    <property type="entry name" value="ADH-like_N"/>
</dbReference>
<dbReference type="CDD" id="cd05195">
    <property type="entry name" value="enoyl_red"/>
    <property type="match status" value="1"/>
</dbReference>
<dbReference type="Gene3D" id="3.10.129.110">
    <property type="entry name" value="Polyketide synthase dehydratase"/>
    <property type="match status" value="1"/>
</dbReference>
<evidence type="ECO:0000256" key="1">
    <source>
        <dbReference type="ARBA" id="ARBA00022679"/>
    </source>
</evidence>
<dbReference type="InterPro" id="IPR042104">
    <property type="entry name" value="PKS_dehydratase_sf"/>
</dbReference>
<dbReference type="Pfam" id="PF08240">
    <property type="entry name" value="ADH_N"/>
    <property type="match status" value="1"/>
</dbReference>
<evidence type="ECO:0000313" key="6">
    <source>
        <dbReference type="EMBL" id="MFC3966533.1"/>
    </source>
</evidence>
<evidence type="ECO:0000256" key="3">
    <source>
        <dbReference type="PROSITE-ProRule" id="PRU01363"/>
    </source>
</evidence>
<dbReference type="PROSITE" id="PS01162">
    <property type="entry name" value="QOR_ZETA_CRYSTAL"/>
    <property type="match status" value="1"/>
</dbReference>
<keyword evidence="2 6" id="KW-0012">Acyltransferase</keyword>
<feature type="active site" description="Proton donor; for dehydratase activity" evidence="3">
    <location>
        <position position="441"/>
    </location>
</feature>
<dbReference type="PANTHER" id="PTHR43775:SF51">
    <property type="entry name" value="INACTIVE PHENOLPHTHIOCEROL SYNTHESIS POLYKETIDE SYNTHASE TYPE I PKS1-RELATED"/>
    <property type="match status" value="1"/>
</dbReference>
<dbReference type="SUPFAM" id="SSF51735">
    <property type="entry name" value="NAD(P)-binding Rossmann-fold domains"/>
    <property type="match status" value="2"/>
</dbReference>
<feature type="domain" description="PKS/mFAS DH" evidence="5">
    <location>
        <begin position="244"/>
        <end position="523"/>
    </location>
</feature>
<dbReference type="InterPro" id="IPR001227">
    <property type="entry name" value="Ac_transferase_dom_sf"/>
</dbReference>
<dbReference type="InterPro" id="IPR050091">
    <property type="entry name" value="PKS_NRPS_Biosynth_Enz"/>
</dbReference>
<feature type="region of interest" description="N-terminal hotdog fold" evidence="3">
    <location>
        <begin position="244"/>
        <end position="370"/>
    </location>
</feature>
<evidence type="ECO:0000313" key="7">
    <source>
        <dbReference type="Proteomes" id="UP001595696"/>
    </source>
</evidence>
<dbReference type="SMART" id="SM00829">
    <property type="entry name" value="PKS_ER"/>
    <property type="match status" value="1"/>
</dbReference>
<dbReference type="InterPro" id="IPR002364">
    <property type="entry name" value="Quin_OxRdtase/zeta-crystal_CS"/>
</dbReference>
<feature type="region of interest" description="C-terminal hotdog fold" evidence="3">
    <location>
        <begin position="382"/>
        <end position="523"/>
    </location>
</feature>
<dbReference type="InterPro" id="IPR020843">
    <property type="entry name" value="ER"/>
</dbReference>
<dbReference type="InterPro" id="IPR049551">
    <property type="entry name" value="PKS_DH_C"/>
</dbReference>
<organism evidence="6 7">
    <name type="scientific">Nocardia jiangsuensis</name>
    <dbReference type="NCBI Taxonomy" id="1691563"/>
    <lineage>
        <taxon>Bacteria</taxon>
        <taxon>Bacillati</taxon>
        <taxon>Actinomycetota</taxon>
        <taxon>Actinomycetes</taxon>
        <taxon>Mycobacteriales</taxon>
        <taxon>Nocardiaceae</taxon>
        <taxon>Nocardia</taxon>
    </lineage>
</organism>
<comment type="caution">
    <text evidence="6">The sequence shown here is derived from an EMBL/GenBank/DDBJ whole genome shotgun (WGS) entry which is preliminary data.</text>
</comment>
<dbReference type="InterPro" id="IPR016035">
    <property type="entry name" value="Acyl_Trfase/lysoPLipase"/>
</dbReference>
<dbReference type="EMBL" id="JBHSAX010000037">
    <property type="protein sequence ID" value="MFC3966533.1"/>
    <property type="molecule type" value="Genomic_DNA"/>
</dbReference>
<keyword evidence="1" id="KW-0808">Transferase</keyword>
<dbReference type="SUPFAM" id="SSF50129">
    <property type="entry name" value="GroES-like"/>
    <property type="match status" value="1"/>
</dbReference>
<dbReference type="Gene3D" id="3.40.50.11460">
    <property type="match status" value="1"/>
</dbReference>
<dbReference type="Gene3D" id="3.90.180.10">
    <property type="entry name" value="Medium-chain alcohol dehydrogenases, catalytic domain"/>
    <property type="match status" value="1"/>
</dbReference>
<dbReference type="InterPro" id="IPR055123">
    <property type="entry name" value="SpnB-like_Rossmann"/>
</dbReference>
<dbReference type="PROSITE" id="PS52019">
    <property type="entry name" value="PKS_MFAS_DH"/>
    <property type="match status" value="1"/>
</dbReference>
<protein>
    <submittedName>
        <fullName evidence="6">Acyltransferase domain-containing protein</fullName>
    </submittedName>
</protein>
<evidence type="ECO:0000256" key="2">
    <source>
        <dbReference type="ARBA" id="ARBA00023315"/>
    </source>
</evidence>
<feature type="region of interest" description="Disordered" evidence="4">
    <location>
        <begin position="341"/>
        <end position="374"/>
    </location>
</feature>